<evidence type="ECO:0000256" key="1">
    <source>
        <dbReference type="SAM" id="MobiDB-lite"/>
    </source>
</evidence>
<evidence type="ECO:0000313" key="2">
    <source>
        <dbReference type="EMBL" id="WZV99133.1"/>
    </source>
</evidence>
<sequence length="202" mass="23480">MTKKLTREERKQARADKKKQKSVRLATAHQESFIPTTPKIAFLPDLQKTPIIGSAIGSLEVPKQPVTNHTGSRYGLKMTWCARHADCDGHWGWRSGNDLKEPRAWGGDEWLDPITNNMNHLEGMDWAEIENMISDSGLRMHHGHDITDLCNDAIDRWISLGYEQFETIFRFRLGNTKRAWGIELHGHFYLIWYEREHNIYPV</sequence>
<protein>
    <submittedName>
        <fullName evidence="2">Uncharacterized protein</fullName>
    </submittedName>
</protein>
<dbReference type="EMBL" id="CP151800">
    <property type="protein sequence ID" value="WZV99133.1"/>
    <property type="molecule type" value="Genomic_DNA"/>
</dbReference>
<accession>A0ABZ3B9Q6</accession>
<dbReference type="Proteomes" id="UP001466893">
    <property type="component" value="Chromosome"/>
</dbReference>
<organism evidence="2 3">
    <name type="scientific">Kosakonia calanthes</name>
    <dbReference type="NCBI Taxonomy" id="3139408"/>
    <lineage>
        <taxon>Bacteria</taxon>
        <taxon>Pseudomonadati</taxon>
        <taxon>Pseudomonadota</taxon>
        <taxon>Gammaproteobacteria</taxon>
        <taxon>Enterobacterales</taxon>
        <taxon>Enterobacteriaceae</taxon>
        <taxon>Kosakonia</taxon>
    </lineage>
</organism>
<feature type="region of interest" description="Disordered" evidence="1">
    <location>
        <begin position="1"/>
        <end position="23"/>
    </location>
</feature>
<reference evidence="2 3" key="1">
    <citation type="submission" date="2024-04" db="EMBL/GenBank/DDBJ databases">
        <title>Kosakonia calanthae sp. nov., a halophilic bacterium isolated from leaves of Calanthe tiplacata.</title>
        <authorList>
            <person name="Wu P."/>
        </authorList>
    </citation>
    <scope>NUCLEOTIDE SEQUENCE [LARGE SCALE GENOMIC DNA]</scope>
    <source>
        <strain evidence="2 3">BYX6</strain>
    </source>
</reference>
<proteinExistence type="predicted"/>
<feature type="compositionally biased region" description="Basic and acidic residues" evidence="1">
    <location>
        <begin position="1"/>
        <end position="15"/>
    </location>
</feature>
<evidence type="ECO:0000313" key="3">
    <source>
        <dbReference type="Proteomes" id="UP001466893"/>
    </source>
</evidence>
<gene>
    <name evidence="2" type="ORF">AAEY27_04335</name>
</gene>
<dbReference type="RefSeq" id="WP_342323689.1">
    <property type="nucleotide sequence ID" value="NZ_CP151800.1"/>
</dbReference>
<name>A0ABZ3B9Q6_9ENTR</name>
<keyword evidence="3" id="KW-1185">Reference proteome</keyword>